<dbReference type="Proteomes" id="UP000241222">
    <property type="component" value="Unassembled WGS sequence"/>
</dbReference>
<name>A0A2T3IY63_9GAMM</name>
<evidence type="ECO:0000313" key="2">
    <source>
        <dbReference type="Proteomes" id="UP000241222"/>
    </source>
</evidence>
<reference evidence="1 2" key="1">
    <citation type="submission" date="2018-03" db="EMBL/GenBank/DDBJ databases">
        <title>Whole genome sequencing of Histamine producing bacteria.</title>
        <authorList>
            <person name="Butler K."/>
        </authorList>
    </citation>
    <scope>NUCLEOTIDE SEQUENCE [LARGE SCALE GENOMIC DNA]</scope>
    <source>
        <strain evidence="1 2">JCM 13586</strain>
    </source>
</reference>
<dbReference type="OrthoDB" id="5893696at2"/>
<keyword evidence="2" id="KW-1185">Reference proteome</keyword>
<evidence type="ECO:0000313" key="1">
    <source>
        <dbReference type="EMBL" id="PSU33538.1"/>
    </source>
</evidence>
<accession>A0A2T3IY63</accession>
<protein>
    <submittedName>
        <fullName evidence="1">Uncharacterized protein</fullName>
    </submittedName>
</protein>
<comment type="caution">
    <text evidence="1">The sequence shown here is derived from an EMBL/GenBank/DDBJ whole genome shotgun (WGS) entry which is preliminary data.</text>
</comment>
<dbReference type="AlphaFoldDB" id="A0A2T3IY63"/>
<gene>
    <name evidence="1" type="ORF">C9I99_12225</name>
</gene>
<dbReference type="RefSeq" id="WP_107349173.1">
    <property type="nucleotide sequence ID" value="NZ_PYMH01000005.1"/>
</dbReference>
<organism evidence="1 2">
    <name type="scientific">Photobacterium lutimaris</name>
    <dbReference type="NCBI Taxonomy" id="388278"/>
    <lineage>
        <taxon>Bacteria</taxon>
        <taxon>Pseudomonadati</taxon>
        <taxon>Pseudomonadota</taxon>
        <taxon>Gammaproteobacteria</taxon>
        <taxon>Vibrionales</taxon>
        <taxon>Vibrionaceae</taxon>
        <taxon>Photobacterium</taxon>
    </lineage>
</organism>
<dbReference type="EMBL" id="PYMH01000005">
    <property type="protein sequence ID" value="PSU33538.1"/>
    <property type="molecule type" value="Genomic_DNA"/>
</dbReference>
<sequence>MGKPTQEDIERLGRYFAIEHNNKFWSLSEVAEEKGDQLQLLEYAFGSLSHWKQVGTQDNIELANLAVARALAVNHSALSVEYAQLAYDHFDGKGANWIQAFTNAVLSHALLICGKNDQAALLYQQAESFRGKLDEGDLSVFDATFQTIPQLQIG</sequence>
<proteinExistence type="predicted"/>